<feature type="region of interest" description="Disordered" evidence="1">
    <location>
        <begin position="325"/>
        <end position="371"/>
    </location>
</feature>
<dbReference type="PANTHER" id="PTHR48100">
    <property type="entry name" value="BROAD-SPECIFICITY PHOSPHATASE YOR283W-RELATED"/>
    <property type="match status" value="1"/>
</dbReference>
<evidence type="ECO:0000313" key="3">
    <source>
        <dbReference type="Proteomes" id="UP000054342"/>
    </source>
</evidence>
<organism evidence="2 3">
    <name type="scientific">Exophiala xenobiotica</name>
    <dbReference type="NCBI Taxonomy" id="348802"/>
    <lineage>
        <taxon>Eukaryota</taxon>
        <taxon>Fungi</taxon>
        <taxon>Dikarya</taxon>
        <taxon>Ascomycota</taxon>
        <taxon>Pezizomycotina</taxon>
        <taxon>Eurotiomycetes</taxon>
        <taxon>Chaetothyriomycetidae</taxon>
        <taxon>Chaetothyriales</taxon>
        <taxon>Herpotrichiellaceae</taxon>
        <taxon>Exophiala</taxon>
    </lineage>
</organism>
<dbReference type="SMART" id="SM00855">
    <property type="entry name" value="PGAM"/>
    <property type="match status" value="1"/>
</dbReference>
<dbReference type="AlphaFoldDB" id="A0A0D2BCG8"/>
<sequence length="371" mass="41916">MNTTPFVFRLPRSHSFFPINSIFSSCTPRSYPYPSQRRARSIRLHPYPAVRSSSKTITTTISTTMPSQPRIHLVRHAQGFHNLGFEFHSLPDPKLTPLGESQCAALQSKHFPPQSQSNISLVTASPLSRTLHTAHLTFSPALSNGKCQPLILAVPDAQETSDFPCDTGSDVDVLRGIIAEQNWKVDLSLVNEGWNIKTVNNRYSPASRAIQRRARDARILLRQKARELAEAGDEDVEIVLVAHGGYLHYLTDDWEDSDKLAGTGWENCEFRTYTFEHDFMSDSDEEAYFSETMESRRRRGKDHPMLGHEKQKELFNLSMQGWEDQGLQRADKLGAEDEASQPLDDEERTGQEPAAKNMDLDRQTGEVEVMA</sequence>
<dbReference type="GO" id="GO:0016791">
    <property type="term" value="F:phosphatase activity"/>
    <property type="evidence" value="ECO:0007669"/>
    <property type="project" value="TreeGrafter"/>
</dbReference>
<dbReference type="Pfam" id="PF00300">
    <property type="entry name" value="His_Phos_1"/>
    <property type="match status" value="1"/>
</dbReference>
<dbReference type="SUPFAM" id="SSF53254">
    <property type="entry name" value="Phosphoglycerate mutase-like"/>
    <property type="match status" value="1"/>
</dbReference>
<feature type="compositionally biased region" description="Acidic residues" evidence="1">
    <location>
        <begin position="336"/>
        <end position="347"/>
    </location>
</feature>
<dbReference type="PANTHER" id="PTHR48100:SF54">
    <property type="entry name" value="PHOSPHATASE SPAC5H10.03-RELATED"/>
    <property type="match status" value="1"/>
</dbReference>
<dbReference type="EMBL" id="KN847323">
    <property type="protein sequence ID" value="KIW49831.1"/>
    <property type="molecule type" value="Genomic_DNA"/>
</dbReference>
<dbReference type="InterPro" id="IPR029033">
    <property type="entry name" value="His_PPase_superfam"/>
</dbReference>
<evidence type="ECO:0000256" key="1">
    <source>
        <dbReference type="SAM" id="MobiDB-lite"/>
    </source>
</evidence>
<dbReference type="InterPro" id="IPR050275">
    <property type="entry name" value="PGM_Phosphatase"/>
</dbReference>
<dbReference type="GeneID" id="25333384"/>
<dbReference type="CDD" id="cd07067">
    <property type="entry name" value="HP_PGM_like"/>
    <property type="match status" value="1"/>
</dbReference>
<dbReference type="RefSeq" id="XP_013310415.1">
    <property type="nucleotide sequence ID" value="XM_013454961.1"/>
</dbReference>
<proteinExistence type="predicted"/>
<dbReference type="Gene3D" id="3.40.50.1240">
    <property type="entry name" value="Phosphoglycerate mutase-like"/>
    <property type="match status" value="1"/>
</dbReference>
<evidence type="ECO:0000313" key="2">
    <source>
        <dbReference type="EMBL" id="KIW49831.1"/>
    </source>
</evidence>
<dbReference type="Proteomes" id="UP000054342">
    <property type="component" value="Unassembled WGS sequence"/>
</dbReference>
<accession>A0A0D2BCG8</accession>
<name>A0A0D2BCG8_9EURO</name>
<keyword evidence="3" id="KW-1185">Reference proteome</keyword>
<dbReference type="HOGENOM" id="CLU_039184_1_0_1"/>
<dbReference type="InterPro" id="IPR013078">
    <property type="entry name" value="His_Pase_superF_clade-1"/>
</dbReference>
<dbReference type="GO" id="GO:0005737">
    <property type="term" value="C:cytoplasm"/>
    <property type="evidence" value="ECO:0007669"/>
    <property type="project" value="TreeGrafter"/>
</dbReference>
<reference evidence="2 3" key="1">
    <citation type="submission" date="2015-01" db="EMBL/GenBank/DDBJ databases">
        <title>The Genome Sequence of Exophiala xenobiotica CBS118157.</title>
        <authorList>
            <consortium name="The Broad Institute Genomics Platform"/>
            <person name="Cuomo C."/>
            <person name="de Hoog S."/>
            <person name="Gorbushina A."/>
            <person name="Stielow B."/>
            <person name="Teixiera M."/>
            <person name="Abouelleil A."/>
            <person name="Chapman S.B."/>
            <person name="Priest M."/>
            <person name="Young S.K."/>
            <person name="Wortman J."/>
            <person name="Nusbaum C."/>
            <person name="Birren B."/>
        </authorList>
    </citation>
    <scope>NUCLEOTIDE SEQUENCE [LARGE SCALE GENOMIC DNA]</scope>
    <source>
        <strain evidence="2 3">CBS 118157</strain>
    </source>
</reference>
<gene>
    <name evidence="2" type="ORF">PV05_11476</name>
</gene>
<dbReference type="OrthoDB" id="496981at2759"/>
<protein>
    <submittedName>
        <fullName evidence="2">Uncharacterized protein</fullName>
    </submittedName>
</protein>